<dbReference type="GO" id="GO:0006457">
    <property type="term" value="P:protein folding"/>
    <property type="evidence" value="ECO:0007669"/>
    <property type="project" value="TreeGrafter"/>
</dbReference>
<dbReference type="AlphaFoldDB" id="A0A1J7IGR0"/>
<dbReference type="GO" id="GO:0003756">
    <property type="term" value="F:protein disulfide isomerase activity"/>
    <property type="evidence" value="ECO:0007669"/>
    <property type="project" value="UniProtKB-EC"/>
</dbReference>
<dbReference type="Pfam" id="PF00085">
    <property type="entry name" value="Thioredoxin"/>
    <property type="match status" value="1"/>
</dbReference>
<reference evidence="11 12" key="1">
    <citation type="submission" date="2016-10" db="EMBL/GenBank/DDBJ databases">
        <title>Draft genome sequence of Coniochaeta ligniaria NRRL30616, a lignocellulolytic fungus for bioabatement of inhibitors in plant biomass hydrolysates.</title>
        <authorList>
            <consortium name="DOE Joint Genome Institute"/>
            <person name="Jimenez D.J."/>
            <person name="Hector R.E."/>
            <person name="Riley R."/>
            <person name="Sun H."/>
            <person name="Grigoriev I.V."/>
            <person name="Van Elsas J.D."/>
            <person name="Nichols N.N."/>
        </authorList>
    </citation>
    <scope>NUCLEOTIDE SEQUENCE [LARGE SCALE GENOMIC DNA]</scope>
    <source>
        <strain evidence="11 12">NRRL 30616</strain>
    </source>
</reference>
<evidence type="ECO:0000256" key="9">
    <source>
        <dbReference type="ARBA" id="ARBA00039846"/>
    </source>
</evidence>
<accession>A0A1J7IGR0</accession>
<feature type="domain" description="Thioredoxin" evidence="10">
    <location>
        <begin position="1"/>
        <end position="121"/>
    </location>
</feature>
<proteinExistence type="inferred from homology"/>
<keyword evidence="12" id="KW-1185">Reference proteome</keyword>
<evidence type="ECO:0000256" key="4">
    <source>
        <dbReference type="ARBA" id="ARBA00006347"/>
    </source>
</evidence>
<evidence type="ECO:0000313" key="11">
    <source>
        <dbReference type="EMBL" id="OIW26581.1"/>
    </source>
</evidence>
<dbReference type="STRING" id="1408157.A0A1J7IGR0"/>
<evidence type="ECO:0000313" key="12">
    <source>
        <dbReference type="Proteomes" id="UP000182658"/>
    </source>
</evidence>
<keyword evidence="8" id="KW-0676">Redox-active center</keyword>
<dbReference type="Gene3D" id="3.40.30.10">
    <property type="entry name" value="Glutaredoxin"/>
    <property type="match status" value="1"/>
</dbReference>
<dbReference type="GO" id="GO:0034976">
    <property type="term" value="P:response to endoplasmic reticulum stress"/>
    <property type="evidence" value="ECO:0007669"/>
    <property type="project" value="TreeGrafter"/>
</dbReference>
<protein>
    <recommendedName>
        <fullName evidence="9">Protein disulfide-isomerase</fullName>
        <ecNumber evidence="5">5.3.4.1</ecNumber>
    </recommendedName>
</protein>
<dbReference type="PANTHER" id="PTHR18929">
    <property type="entry name" value="PROTEIN DISULFIDE ISOMERASE"/>
    <property type="match status" value="1"/>
</dbReference>
<dbReference type="OrthoDB" id="427280at2759"/>
<name>A0A1J7IGR0_9PEZI</name>
<evidence type="ECO:0000256" key="7">
    <source>
        <dbReference type="ARBA" id="ARBA00023235"/>
    </source>
</evidence>
<sequence length="144" mass="15759">MSDPVPNTQEGPVTDIVADSYNEVVLNNEKDVVVLFYSPICQYFKAIAPIYSDFDKLLKPYADRITVAKIDATSNGTCPPPLVSSVPTIRLSRSGSKNELITYGGNRTVDNLVKFVKGNGSQGLAEGLRNVKDRQTLEALHDEL</sequence>
<comment type="similarity">
    <text evidence="4">Belongs to the protein disulfide isomerase family.</text>
</comment>
<dbReference type="PANTHER" id="PTHR18929:SF132">
    <property type="entry name" value="PROTEIN DISULFIDE-ISOMERASE A3"/>
    <property type="match status" value="1"/>
</dbReference>
<dbReference type="SUPFAM" id="SSF52833">
    <property type="entry name" value="Thioredoxin-like"/>
    <property type="match status" value="1"/>
</dbReference>
<evidence type="ECO:0000256" key="5">
    <source>
        <dbReference type="ARBA" id="ARBA00012723"/>
    </source>
</evidence>
<dbReference type="Proteomes" id="UP000182658">
    <property type="component" value="Unassembled WGS sequence"/>
</dbReference>
<evidence type="ECO:0000256" key="2">
    <source>
        <dbReference type="ARBA" id="ARBA00002692"/>
    </source>
</evidence>
<keyword evidence="6" id="KW-0256">Endoplasmic reticulum</keyword>
<evidence type="ECO:0000256" key="8">
    <source>
        <dbReference type="ARBA" id="ARBA00023284"/>
    </source>
</evidence>
<dbReference type="PROSITE" id="PS51352">
    <property type="entry name" value="THIOREDOXIN_2"/>
    <property type="match status" value="1"/>
</dbReference>
<gene>
    <name evidence="11" type="ORF">CONLIGDRAFT_706916</name>
</gene>
<dbReference type="InterPro" id="IPR013766">
    <property type="entry name" value="Thioredoxin_domain"/>
</dbReference>
<dbReference type="GO" id="GO:0005788">
    <property type="term" value="C:endoplasmic reticulum lumen"/>
    <property type="evidence" value="ECO:0007669"/>
    <property type="project" value="UniProtKB-SubCell"/>
</dbReference>
<evidence type="ECO:0000256" key="3">
    <source>
        <dbReference type="ARBA" id="ARBA00004319"/>
    </source>
</evidence>
<comment type="catalytic activity">
    <reaction evidence="1">
        <text>Catalyzes the rearrangement of -S-S- bonds in proteins.</text>
        <dbReference type="EC" id="5.3.4.1"/>
    </reaction>
</comment>
<dbReference type="EC" id="5.3.4.1" evidence="5"/>
<evidence type="ECO:0000256" key="6">
    <source>
        <dbReference type="ARBA" id="ARBA00022824"/>
    </source>
</evidence>
<keyword evidence="7" id="KW-0413">Isomerase</keyword>
<dbReference type="EMBL" id="KV875100">
    <property type="protein sequence ID" value="OIW26581.1"/>
    <property type="molecule type" value="Genomic_DNA"/>
</dbReference>
<organism evidence="11 12">
    <name type="scientific">Coniochaeta ligniaria NRRL 30616</name>
    <dbReference type="NCBI Taxonomy" id="1408157"/>
    <lineage>
        <taxon>Eukaryota</taxon>
        <taxon>Fungi</taxon>
        <taxon>Dikarya</taxon>
        <taxon>Ascomycota</taxon>
        <taxon>Pezizomycotina</taxon>
        <taxon>Sordariomycetes</taxon>
        <taxon>Sordariomycetidae</taxon>
        <taxon>Coniochaetales</taxon>
        <taxon>Coniochaetaceae</taxon>
        <taxon>Coniochaeta</taxon>
    </lineage>
</organism>
<evidence type="ECO:0000259" key="10">
    <source>
        <dbReference type="PROSITE" id="PS51352"/>
    </source>
</evidence>
<comment type="function">
    <text evidence="2">Participates in the folding of proteins containing disulfide bonds, may be involved in glycosylation, prolyl hydroxylation and triglyceride transfer.</text>
</comment>
<dbReference type="InParanoid" id="A0A1J7IGR0"/>
<dbReference type="InterPro" id="IPR036249">
    <property type="entry name" value="Thioredoxin-like_sf"/>
</dbReference>
<evidence type="ECO:0000256" key="1">
    <source>
        <dbReference type="ARBA" id="ARBA00001182"/>
    </source>
</evidence>
<comment type="subcellular location">
    <subcellularLocation>
        <location evidence="3">Endoplasmic reticulum lumen</location>
    </subcellularLocation>
</comment>